<sequence>MNIFKKIKNLSAEFKQNWFQYLILFTSISILNQFVFIPLFRYITTFVLQAGAIPFISYSNLVIILSEHPFVVFFLLIELALLLFVIYSQFALIILFIKNNFALKASISEFGQCLRHFRLGSLLLLAIYFLLVIPFANVVFRTPLLAKIKIPQFIIDYMTRSGILLAILIIFYLVIFVLAFRFLLTLPIMVIYKTTTREAMKKSAFLMKKNWRKVIGFFVPLGILAIVIMAINVGGAYLLQLIWDTFPGKFALIMATINLTLFQIISEVFLIWVSAVSLYFLVKLVTKNNNEIKEKVTNNKIILITIISIWSLAITGNIIENVFYLAGLDDHVPVTISHRGVNDKNGVQNTIESLKKTAKLKPDYVEIDVHETKDNQFVIMHDENLKKLTGKDKRPKELTLNQLTKLIAKEDGYKGKVVSLDQYMQAAQKLKQKLLIEIKTTPNDSNEFLVKFNKKYGHEILKNHYQLQSLDYRVVTKMQQLNPKIETLYIQPYNLIYPQSVADGYSMEYSTLSSDFIWQAHLQNHVVYAWTVNNKSEMKKMMYEHVDGIITDNISMLNTAIKEFQSRQSYANRILNYMMAFPILD</sequence>
<proteinExistence type="predicted"/>
<dbReference type="PATRIC" id="fig|272621.13.peg.96"/>
<evidence type="ECO:0000259" key="2">
    <source>
        <dbReference type="PROSITE" id="PS51704"/>
    </source>
</evidence>
<dbReference type="STRING" id="272621.LBA0101"/>
<feature type="transmembrane region" description="Helical" evidence="1">
    <location>
        <begin position="250"/>
        <end position="281"/>
    </location>
</feature>
<dbReference type="InterPro" id="IPR030395">
    <property type="entry name" value="GP_PDE_dom"/>
</dbReference>
<dbReference type="HOGENOM" id="CLU_030006_15_2_9"/>
<feature type="transmembrane region" description="Helical" evidence="1">
    <location>
        <begin position="18"/>
        <end position="39"/>
    </location>
</feature>
<feature type="transmembrane region" description="Helical" evidence="1">
    <location>
        <begin position="160"/>
        <end position="193"/>
    </location>
</feature>
<dbReference type="PANTHER" id="PTHR46211:SF8">
    <property type="entry name" value="PHOSPHODIESTERASE"/>
    <property type="match status" value="1"/>
</dbReference>
<feature type="transmembrane region" description="Helical" evidence="1">
    <location>
        <begin position="71"/>
        <end position="97"/>
    </location>
</feature>
<keyword evidence="1" id="KW-0472">Membrane</keyword>
<feature type="domain" description="GP-PDE" evidence="2">
    <location>
        <begin position="333"/>
        <end position="561"/>
    </location>
</feature>
<dbReference type="OrthoDB" id="384721at2"/>
<evidence type="ECO:0000256" key="1">
    <source>
        <dbReference type="SAM" id="Phobius"/>
    </source>
</evidence>
<evidence type="ECO:0000313" key="3">
    <source>
        <dbReference type="EMBL" id="AAV42002.1"/>
    </source>
</evidence>
<dbReference type="KEGG" id="lac:LBA0101"/>
<dbReference type="EMBL" id="CP000033">
    <property type="protein sequence ID" value="AAV42002.1"/>
    <property type="molecule type" value="Genomic_DNA"/>
</dbReference>
<dbReference type="CDD" id="cd08579">
    <property type="entry name" value="GDPD_memb_like"/>
    <property type="match status" value="1"/>
</dbReference>
<keyword evidence="1" id="KW-0812">Transmembrane</keyword>
<feature type="transmembrane region" description="Helical" evidence="1">
    <location>
        <begin position="117"/>
        <end position="140"/>
    </location>
</feature>
<reference evidence="3 4" key="1">
    <citation type="journal article" date="2005" name="Proc. Natl. Acad. Sci. U.S.A.">
        <title>Complete genome sequence of the probiotic lactic acid bacterium Lactobacillus acidophilus NCFM.</title>
        <authorList>
            <person name="Altermann E."/>
            <person name="Russell W.M."/>
            <person name="Azcarate-Peril M.A."/>
            <person name="Barrangou R."/>
            <person name="Buck B.L."/>
            <person name="McAuliffe O."/>
            <person name="Souther N."/>
            <person name="Dobson A."/>
            <person name="Duong T."/>
            <person name="Callanan M."/>
            <person name="Lick S."/>
            <person name="Hamrick A."/>
            <person name="Cano R."/>
            <person name="Klaenhammer T.R."/>
        </authorList>
    </citation>
    <scope>NUCLEOTIDE SEQUENCE [LARGE SCALE GENOMIC DNA]</scope>
    <source>
        <strain evidence="4">ATCC 700396 / NCK56 / N2 / NCFM</strain>
    </source>
</reference>
<keyword evidence="3" id="KW-0378">Hydrolase</keyword>
<feature type="transmembrane region" description="Helical" evidence="1">
    <location>
        <begin position="301"/>
        <end position="319"/>
    </location>
</feature>
<dbReference type="GeneID" id="93290787"/>
<dbReference type="GO" id="GO:0006629">
    <property type="term" value="P:lipid metabolic process"/>
    <property type="evidence" value="ECO:0007669"/>
    <property type="project" value="InterPro"/>
</dbReference>
<dbReference type="eggNOG" id="COG0584">
    <property type="taxonomic scope" value="Bacteria"/>
</dbReference>
<dbReference type="InterPro" id="IPR017946">
    <property type="entry name" value="PLC-like_Pdiesterase_TIM-brl"/>
</dbReference>
<dbReference type="InterPro" id="IPR018476">
    <property type="entry name" value="GlyceroP-diester-Pdiesterase_M"/>
</dbReference>
<keyword evidence="1" id="KW-1133">Transmembrane helix</keyword>
<dbReference type="SUPFAM" id="SSF51695">
    <property type="entry name" value="PLC-like phosphodiesterases"/>
    <property type="match status" value="1"/>
</dbReference>
<organism evidence="4">
    <name type="scientific">Lactobacillus acidophilus (strain ATCC 700396 / NCK56 / N2 / NCFM)</name>
    <dbReference type="NCBI Taxonomy" id="272621"/>
    <lineage>
        <taxon>Bacteria</taxon>
        <taxon>Bacillati</taxon>
        <taxon>Bacillota</taxon>
        <taxon>Bacilli</taxon>
        <taxon>Lactobacillales</taxon>
        <taxon>Lactobacillaceae</taxon>
        <taxon>Lactobacillus</taxon>
    </lineage>
</organism>
<dbReference type="eggNOG" id="COG4781">
    <property type="taxonomic scope" value="Bacteria"/>
</dbReference>
<dbReference type="PANTHER" id="PTHR46211">
    <property type="entry name" value="GLYCEROPHOSPHORYL DIESTER PHOSPHODIESTERASE"/>
    <property type="match status" value="1"/>
</dbReference>
<dbReference type="RefSeq" id="WP_003548622.1">
    <property type="nucleotide sequence ID" value="NC_006814.3"/>
</dbReference>
<dbReference type="Pfam" id="PF10110">
    <property type="entry name" value="GPDPase_memb"/>
    <property type="match status" value="1"/>
</dbReference>
<dbReference type="Gene3D" id="3.20.20.190">
    <property type="entry name" value="Phosphatidylinositol (PI) phosphodiesterase"/>
    <property type="match status" value="1"/>
</dbReference>
<dbReference type="Proteomes" id="UP000006381">
    <property type="component" value="Chromosome"/>
</dbReference>
<dbReference type="Pfam" id="PF03009">
    <property type="entry name" value="GDPD"/>
    <property type="match status" value="1"/>
</dbReference>
<dbReference type="BioCyc" id="LACI272621:G1G49-101-MONOMER"/>
<evidence type="ECO:0000313" key="4">
    <source>
        <dbReference type="Proteomes" id="UP000006381"/>
    </source>
</evidence>
<keyword evidence="4" id="KW-1185">Reference proteome</keyword>
<name>Q5FMS2_LACAC</name>
<dbReference type="PROSITE" id="PS51704">
    <property type="entry name" value="GP_PDE"/>
    <property type="match status" value="1"/>
</dbReference>
<feature type="transmembrane region" description="Helical" evidence="1">
    <location>
        <begin position="214"/>
        <end position="238"/>
    </location>
</feature>
<gene>
    <name evidence="3" type="ordered locus">LBA0101</name>
</gene>
<dbReference type="GO" id="GO:0008889">
    <property type="term" value="F:glycerophosphodiester phosphodiesterase activity"/>
    <property type="evidence" value="ECO:0007669"/>
    <property type="project" value="UniProtKB-EC"/>
</dbReference>
<dbReference type="AlphaFoldDB" id="Q5FMS2"/>
<protein>
    <submittedName>
        <fullName evidence="3">Putative glycerophosphodiester phosphodiesterase</fullName>
        <ecNumber evidence="3">3.1.4.46</ecNumber>
    </submittedName>
</protein>
<accession>Q5FMS2</accession>
<dbReference type="EC" id="3.1.4.46" evidence="3"/>